<feature type="compositionally biased region" description="Basic and acidic residues" evidence="6">
    <location>
        <begin position="81"/>
        <end position="93"/>
    </location>
</feature>
<dbReference type="AlphaFoldDB" id="A0A2V1ASH3"/>
<evidence type="ECO:0000256" key="3">
    <source>
        <dbReference type="ARBA" id="ARBA00022729"/>
    </source>
</evidence>
<protein>
    <recommendedName>
        <fullName evidence="7">CFEM domain-containing protein</fullName>
    </recommendedName>
</protein>
<comment type="subcellular location">
    <subcellularLocation>
        <location evidence="1">Secreted</location>
    </subcellularLocation>
</comment>
<dbReference type="EMBL" id="PKFO01000004">
    <property type="protein sequence ID" value="PVH20674.1"/>
    <property type="molecule type" value="Genomic_DNA"/>
</dbReference>
<gene>
    <name evidence="8" type="ORF">CXQ85_004178</name>
</gene>
<organism evidence="8 9">
    <name type="scientific">Candidozyma haemuli</name>
    <dbReference type="NCBI Taxonomy" id="45357"/>
    <lineage>
        <taxon>Eukaryota</taxon>
        <taxon>Fungi</taxon>
        <taxon>Dikarya</taxon>
        <taxon>Ascomycota</taxon>
        <taxon>Saccharomycotina</taxon>
        <taxon>Pichiomycetes</taxon>
        <taxon>Metschnikowiaceae</taxon>
        <taxon>Candidozyma</taxon>
    </lineage>
</organism>
<keyword evidence="4" id="KW-1015">Disulfide bond</keyword>
<keyword evidence="3" id="KW-0732">Signal</keyword>
<sequence length="157" mass="15489">MPQWSGIVGSCFAQKCKGEDVASATSLAYSLCESAGANIWMMPASVSTELSSAAGTWQVAAATTKDSDFGDGAKLSSVLKTAKDEDKTKDDKSSTSSKASSETSSGSSATTTGSSSTGSSSTGSSSSASGSSSDSGASFHGTGLFGLILVGVLSLLH</sequence>
<proteinExistence type="predicted"/>
<feature type="domain" description="CFEM" evidence="7">
    <location>
        <begin position="1"/>
        <end position="57"/>
    </location>
</feature>
<dbReference type="InterPro" id="IPR008427">
    <property type="entry name" value="Extracellular_membr_CFEM_dom"/>
</dbReference>
<dbReference type="VEuPathDB" id="FungiDB:CXQ85_004178"/>
<evidence type="ECO:0000256" key="1">
    <source>
        <dbReference type="ARBA" id="ARBA00004613"/>
    </source>
</evidence>
<reference evidence="8 9" key="1">
    <citation type="submission" date="2017-12" db="EMBL/GenBank/DDBJ databases">
        <title>Genome Sequence of a Multidrug-Resistant Candida haemulonii Isolate from a Patient with Chronic Leg Ulcers in Israel.</title>
        <authorList>
            <person name="Chow N.A."/>
            <person name="Gade L."/>
            <person name="Batra D."/>
            <person name="Rowe L.A."/>
            <person name="Ben-Ami R."/>
            <person name="Loparev V.N."/>
            <person name="Litvintseva A.P."/>
        </authorList>
    </citation>
    <scope>NUCLEOTIDE SEQUENCE [LARGE SCALE GENOMIC DNA]</scope>
    <source>
        <strain evidence="8 9">B11899</strain>
    </source>
</reference>
<dbReference type="GO" id="GO:0005576">
    <property type="term" value="C:extracellular region"/>
    <property type="evidence" value="ECO:0007669"/>
    <property type="project" value="UniProtKB-SubCell"/>
</dbReference>
<comment type="caution">
    <text evidence="5">Lacks conserved residue(s) required for the propagation of feature annotation.</text>
</comment>
<evidence type="ECO:0000256" key="6">
    <source>
        <dbReference type="SAM" id="MobiDB-lite"/>
    </source>
</evidence>
<keyword evidence="9" id="KW-1185">Reference proteome</keyword>
<dbReference type="GeneID" id="37009508"/>
<feature type="region of interest" description="Disordered" evidence="6">
    <location>
        <begin position="80"/>
        <end position="137"/>
    </location>
</feature>
<evidence type="ECO:0000313" key="9">
    <source>
        <dbReference type="Proteomes" id="UP000244309"/>
    </source>
</evidence>
<name>A0A2V1ASH3_9ASCO</name>
<keyword evidence="2" id="KW-0964">Secreted</keyword>
<dbReference type="STRING" id="45357.A0A2V1ASH3"/>
<dbReference type="RefSeq" id="XP_025341614.1">
    <property type="nucleotide sequence ID" value="XM_025487806.1"/>
</dbReference>
<evidence type="ECO:0000259" key="7">
    <source>
        <dbReference type="PROSITE" id="PS52012"/>
    </source>
</evidence>
<dbReference type="PROSITE" id="PS52012">
    <property type="entry name" value="CFEM"/>
    <property type="match status" value="1"/>
</dbReference>
<feature type="compositionally biased region" description="Low complexity" evidence="6">
    <location>
        <begin position="94"/>
        <end position="137"/>
    </location>
</feature>
<dbReference type="Proteomes" id="UP000244309">
    <property type="component" value="Unassembled WGS sequence"/>
</dbReference>
<evidence type="ECO:0000256" key="5">
    <source>
        <dbReference type="PROSITE-ProRule" id="PRU01356"/>
    </source>
</evidence>
<evidence type="ECO:0000256" key="4">
    <source>
        <dbReference type="ARBA" id="ARBA00023157"/>
    </source>
</evidence>
<comment type="caution">
    <text evidence="8">The sequence shown here is derived from an EMBL/GenBank/DDBJ whole genome shotgun (WGS) entry which is preliminary data.</text>
</comment>
<evidence type="ECO:0000313" key="8">
    <source>
        <dbReference type="EMBL" id="PVH20674.1"/>
    </source>
</evidence>
<evidence type="ECO:0000256" key="2">
    <source>
        <dbReference type="ARBA" id="ARBA00022525"/>
    </source>
</evidence>
<accession>A0A2V1ASH3</accession>